<dbReference type="InterPro" id="IPR027354">
    <property type="entry name" value="YcgL_dom"/>
</dbReference>
<dbReference type="RefSeq" id="WP_188449518.1">
    <property type="nucleotide sequence ID" value="NZ_BMFO01000003.1"/>
</dbReference>
<dbReference type="Pfam" id="PF05166">
    <property type="entry name" value="YcgL"/>
    <property type="match status" value="1"/>
</dbReference>
<accession>A0A917FMP0</accession>
<dbReference type="PANTHER" id="PTHR38109">
    <property type="entry name" value="PROTEIN YCGL"/>
    <property type="match status" value="1"/>
</dbReference>
<evidence type="ECO:0000313" key="2">
    <source>
        <dbReference type="EMBL" id="GGF94215.1"/>
    </source>
</evidence>
<organism evidence="2 3">
    <name type="scientific">Arenimonas maotaiensis</name>
    <dbReference type="NCBI Taxonomy" id="1446479"/>
    <lineage>
        <taxon>Bacteria</taxon>
        <taxon>Pseudomonadati</taxon>
        <taxon>Pseudomonadota</taxon>
        <taxon>Gammaproteobacteria</taxon>
        <taxon>Lysobacterales</taxon>
        <taxon>Lysobacteraceae</taxon>
        <taxon>Arenimonas</taxon>
    </lineage>
</organism>
<proteinExistence type="predicted"/>
<evidence type="ECO:0000259" key="1">
    <source>
        <dbReference type="PROSITE" id="PS51648"/>
    </source>
</evidence>
<dbReference type="AlphaFoldDB" id="A0A917FMP0"/>
<dbReference type="Proteomes" id="UP000632858">
    <property type="component" value="Unassembled WGS sequence"/>
</dbReference>
<evidence type="ECO:0000313" key="3">
    <source>
        <dbReference type="Proteomes" id="UP000632858"/>
    </source>
</evidence>
<dbReference type="InterPro" id="IPR038068">
    <property type="entry name" value="YcgL-like_sf"/>
</dbReference>
<keyword evidence="3" id="KW-1185">Reference proteome</keyword>
<reference evidence="2" key="2">
    <citation type="submission" date="2020-09" db="EMBL/GenBank/DDBJ databases">
        <authorList>
            <person name="Sun Q."/>
            <person name="Zhou Y."/>
        </authorList>
    </citation>
    <scope>NUCLEOTIDE SEQUENCE</scope>
    <source>
        <strain evidence="2">CGMCC 1.12726</strain>
    </source>
</reference>
<feature type="domain" description="YcgL" evidence="1">
    <location>
        <begin position="1"/>
        <end position="85"/>
    </location>
</feature>
<dbReference type="PANTHER" id="PTHR38109:SF1">
    <property type="entry name" value="PROTEIN YCGL"/>
    <property type="match status" value="1"/>
</dbReference>
<name>A0A917FMP0_9GAMM</name>
<reference evidence="2" key="1">
    <citation type="journal article" date="2014" name="Int. J. Syst. Evol. Microbiol.">
        <title>Complete genome sequence of Corynebacterium casei LMG S-19264T (=DSM 44701T), isolated from a smear-ripened cheese.</title>
        <authorList>
            <consortium name="US DOE Joint Genome Institute (JGI-PGF)"/>
            <person name="Walter F."/>
            <person name="Albersmeier A."/>
            <person name="Kalinowski J."/>
            <person name="Ruckert C."/>
        </authorList>
    </citation>
    <scope>NUCLEOTIDE SEQUENCE</scope>
    <source>
        <strain evidence="2">CGMCC 1.12726</strain>
    </source>
</reference>
<protein>
    <recommendedName>
        <fullName evidence="1">YcgL domain-containing protein</fullName>
    </recommendedName>
</protein>
<comment type="caution">
    <text evidence="2">The sequence shown here is derived from an EMBL/GenBank/DDBJ whole genome shotgun (WGS) entry which is preliminary data.</text>
</comment>
<gene>
    <name evidence="2" type="ORF">GCM10010960_14940</name>
</gene>
<dbReference type="SUPFAM" id="SSF160191">
    <property type="entry name" value="YcgL-like"/>
    <property type="match status" value="1"/>
</dbReference>
<dbReference type="PROSITE" id="PS51648">
    <property type="entry name" value="YCGL"/>
    <property type="match status" value="1"/>
</dbReference>
<dbReference type="EMBL" id="BMFO01000003">
    <property type="protein sequence ID" value="GGF94215.1"/>
    <property type="molecule type" value="Genomic_DNA"/>
</dbReference>
<sequence>MPVFVYKSLRKPDTYLYVPARDAFGAVPEAVQAPLKPWQFVLEFELTTGRRLARVDAAVLARNLAERGFHLQFPPTVLDPLVAGGVGDG</sequence>
<dbReference type="Gene3D" id="3.10.510.20">
    <property type="entry name" value="YcgL domain"/>
    <property type="match status" value="1"/>
</dbReference>